<accession>A0A5Q2F7S9</accession>
<gene>
    <name evidence="4" type="ORF">Rai3103_03510</name>
</gene>
<dbReference type="RefSeq" id="WP_153571416.1">
    <property type="nucleotide sequence ID" value="NZ_CP045725.1"/>
</dbReference>
<dbReference type="KEGG" id="rain:Rai3103_03510"/>
<evidence type="ECO:0000313" key="4">
    <source>
        <dbReference type="EMBL" id="QGF22889.1"/>
    </source>
</evidence>
<comment type="similarity">
    <text evidence="1 3">Belongs to the short-chain dehydrogenases/reductases (SDR) family.</text>
</comment>
<dbReference type="EMBL" id="CP045725">
    <property type="protein sequence ID" value="QGF22889.1"/>
    <property type="molecule type" value="Genomic_DNA"/>
</dbReference>
<protein>
    <submittedName>
        <fullName evidence="4">SDR family NAD(P)-dependent oxidoreductase</fullName>
    </submittedName>
</protein>
<dbReference type="InterPro" id="IPR036291">
    <property type="entry name" value="NAD(P)-bd_dom_sf"/>
</dbReference>
<dbReference type="GO" id="GO:0016491">
    <property type="term" value="F:oxidoreductase activity"/>
    <property type="evidence" value="ECO:0007669"/>
    <property type="project" value="UniProtKB-KW"/>
</dbReference>
<evidence type="ECO:0000256" key="1">
    <source>
        <dbReference type="ARBA" id="ARBA00006484"/>
    </source>
</evidence>
<dbReference type="PANTHER" id="PTHR44169">
    <property type="entry name" value="NADPH-DEPENDENT 1-ACYLDIHYDROXYACETONE PHOSPHATE REDUCTASE"/>
    <property type="match status" value="1"/>
</dbReference>
<dbReference type="PRINTS" id="PR00081">
    <property type="entry name" value="GDHRDH"/>
</dbReference>
<name>A0A5Q2F7S9_9ACTN</name>
<organism evidence="4 5">
    <name type="scientific">Raineyella fluvialis</name>
    <dbReference type="NCBI Taxonomy" id="2662261"/>
    <lineage>
        <taxon>Bacteria</taxon>
        <taxon>Bacillati</taxon>
        <taxon>Actinomycetota</taxon>
        <taxon>Actinomycetes</taxon>
        <taxon>Propionibacteriales</taxon>
        <taxon>Propionibacteriaceae</taxon>
        <taxon>Raineyella</taxon>
    </lineage>
</organism>
<dbReference type="SUPFAM" id="SSF51735">
    <property type="entry name" value="NAD(P)-binding Rossmann-fold domains"/>
    <property type="match status" value="1"/>
</dbReference>
<sequence>MTAPVAIVTGGSSGIGELTAHQLNERGFTVYAAARRTDRMKGLERSGIRTRALDLTVDRSMQDLVEGVVAEQGRVDLLINNAGFGAFGAVETVAMADAKAQFEVNVFGLARMTQLVLPHMRAARRGRVINVSSIAGYVAEPYGGWYHASKHAVEGLSDCLRMEMKPFGVDIILVEPGPVRTEWNAIAANSLVASSKGTPYAKQAKATRRALKAMNSSILAVPASRVAEVIVTAALNEKPSARYPVGRRAAAIMIAGKYLPTKAVDAVTGLLYHAR</sequence>
<dbReference type="CDD" id="cd05374">
    <property type="entry name" value="17beta-HSD-like_SDR_c"/>
    <property type="match status" value="1"/>
</dbReference>
<keyword evidence="2" id="KW-0560">Oxidoreductase</keyword>
<dbReference type="AlphaFoldDB" id="A0A5Q2F7S9"/>
<dbReference type="NCBIfam" id="NF004826">
    <property type="entry name" value="PRK06182.1"/>
    <property type="match status" value="1"/>
</dbReference>
<dbReference type="Proteomes" id="UP000386847">
    <property type="component" value="Chromosome"/>
</dbReference>
<dbReference type="PANTHER" id="PTHR44169:SF6">
    <property type="entry name" value="NADPH-DEPENDENT 1-ACYLDIHYDROXYACETONE PHOSPHATE REDUCTASE"/>
    <property type="match status" value="1"/>
</dbReference>
<evidence type="ECO:0000313" key="5">
    <source>
        <dbReference type="Proteomes" id="UP000386847"/>
    </source>
</evidence>
<proteinExistence type="inferred from homology"/>
<dbReference type="Gene3D" id="3.40.50.720">
    <property type="entry name" value="NAD(P)-binding Rossmann-like Domain"/>
    <property type="match status" value="1"/>
</dbReference>
<reference evidence="4 5" key="1">
    <citation type="submission" date="2019-10" db="EMBL/GenBank/DDBJ databases">
        <title>Genomic analysis of Raineyella sp. CBA3103.</title>
        <authorList>
            <person name="Roh S.W."/>
        </authorList>
    </citation>
    <scope>NUCLEOTIDE SEQUENCE [LARGE SCALE GENOMIC DNA]</scope>
    <source>
        <strain evidence="4 5">CBA3103</strain>
    </source>
</reference>
<dbReference type="Pfam" id="PF00106">
    <property type="entry name" value="adh_short"/>
    <property type="match status" value="1"/>
</dbReference>
<evidence type="ECO:0000256" key="3">
    <source>
        <dbReference type="RuleBase" id="RU000363"/>
    </source>
</evidence>
<dbReference type="InterPro" id="IPR002347">
    <property type="entry name" value="SDR_fam"/>
</dbReference>
<dbReference type="PRINTS" id="PR00080">
    <property type="entry name" value="SDRFAMILY"/>
</dbReference>
<evidence type="ECO:0000256" key="2">
    <source>
        <dbReference type="ARBA" id="ARBA00023002"/>
    </source>
</evidence>
<keyword evidence="5" id="KW-1185">Reference proteome</keyword>